<dbReference type="InterPro" id="IPR001525">
    <property type="entry name" value="C5_MeTfrase"/>
</dbReference>
<organism evidence="11 12">
    <name type="scientific">Cephalotrichum gorgonifer</name>
    <dbReference type="NCBI Taxonomy" id="2041049"/>
    <lineage>
        <taxon>Eukaryota</taxon>
        <taxon>Fungi</taxon>
        <taxon>Dikarya</taxon>
        <taxon>Ascomycota</taxon>
        <taxon>Pezizomycotina</taxon>
        <taxon>Sordariomycetes</taxon>
        <taxon>Hypocreomycetidae</taxon>
        <taxon>Microascales</taxon>
        <taxon>Microascaceae</taxon>
        <taxon>Cephalotrichum</taxon>
    </lineage>
</organism>
<reference evidence="11" key="1">
    <citation type="submission" date="2018-03" db="EMBL/GenBank/DDBJ databases">
        <authorList>
            <person name="Guldener U."/>
        </authorList>
    </citation>
    <scope>NUCLEOTIDE SEQUENCE</scope>
</reference>
<dbReference type="AlphaFoldDB" id="A0AAE8N2W4"/>
<feature type="compositionally biased region" description="Low complexity" evidence="9">
    <location>
        <begin position="38"/>
        <end position="58"/>
    </location>
</feature>
<dbReference type="GO" id="GO:0044027">
    <property type="term" value="P:negative regulation of gene expression via chromosomal CpG island methylation"/>
    <property type="evidence" value="ECO:0007669"/>
    <property type="project" value="TreeGrafter"/>
</dbReference>
<gene>
    <name evidence="11" type="ORF">DNG_07149</name>
</gene>
<protein>
    <recommendedName>
        <fullName evidence="2">DNA (cytosine-5-)-methyltransferase</fullName>
        <ecNumber evidence="2">2.1.1.37</ecNumber>
    </recommendedName>
</protein>
<dbReference type="InterPro" id="IPR001025">
    <property type="entry name" value="BAH_dom"/>
</dbReference>
<comment type="similarity">
    <text evidence="8">Belongs to the class I-like SAM-binding methyltransferase superfamily. C5-methyltransferase family.</text>
</comment>
<feature type="compositionally biased region" description="Low complexity" evidence="9">
    <location>
        <begin position="448"/>
        <end position="465"/>
    </location>
</feature>
<feature type="region of interest" description="Disordered" evidence="9">
    <location>
        <begin position="434"/>
        <end position="495"/>
    </location>
</feature>
<dbReference type="Gene3D" id="3.40.50.150">
    <property type="entry name" value="Vaccinia Virus protein VP39"/>
    <property type="match status" value="1"/>
</dbReference>
<dbReference type="Proteomes" id="UP001187682">
    <property type="component" value="Unassembled WGS sequence"/>
</dbReference>
<evidence type="ECO:0000256" key="8">
    <source>
        <dbReference type="PROSITE-ProRule" id="PRU01016"/>
    </source>
</evidence>
<dbReference type="EMBL" id="ONZQ02000010">
    <property type="protein sequence ID" value="SPO04464.1"/>
    <property type="molecule type" value="Genomic_DNA"/>
</dbReference>
<dbReference type="Pfam" id="PF25423">
    <property type="entry name" value="DUF7893"/>
    <property type="match status" value="1"/>
</dbReference>
<dbReference type="SUPFAM" id="SSF53335">
    <property type="entry name" value="S-adenosyl-L-methionine-dependent methyltransferases"/>
    <property type="match status" value="1"/>
</dbReference>
<dbReference type="PROSITE" id="PS51679">
    <property type="entry name" value="SAM_MT_C5"/>
    <property type="match status" value="1"/>
</dbReference>
<evidence type="ECO:0000256" key="1">
    <source>
        <dbReference type="ARBA" id="ARBA00004123"/>
    </source>
</evidence>
<evidence type="ECO:0000256" key="5">
    <source>
        <dbReference type="ARBA" id="ARBA00022691"/>
    </source>
</evidence>
<comment type="subcellular location">
    <subcellularLocation>
        <location evidence="1">Nucleus</location>
    </subcellularLocation>
</comment>
<name>A0AAE8N2W4_9PEZI</name>
<dbReference type="InterPro" id="IPR043151">
    <property type="entry name" value="BAH_sf"/>
</dbReference>
<accession>A0AAE8N2W4</accession>
<evidence type="ECO:0000256" key="6">
    <source>
        <dbReference type="ARBA" id="ARBA00023125"/>
    </source>
</evidence>
<dbReference type="GO" id="GO:0005634">
    <property type="term" value="C:nucleus"/>
    <property type="evidence" value="ECO:0007669"/>
    <property type="project" value="UniProtKB-SubCell"/>
</dbReference>
<feature type="domain" description="BAH" evidence="10">
    <location>
        <begin position="468"/>
        <end position="598"/>
    </location>
</feature>
<evidence type="ECO:0000256" key="7">
    <source>
        <dbReference type="ARBA" id="ARBA00023242"/>
    </source>
</evidence>
<proteinExistence type="inferred from homology"/>
<dbReference type="PRINTS" id="PR00105">
    <property type="entry name" value="C5METTRFRASE"/>
</dbReference>
<keyword evidence="5 8" id="KW-0949">S-adenosyl-L-methionine</keyword>
<dbReference type="PANTHER" id="PTHR10629:SF54">
    <property type="entry name" value="DNA METHYLTRANSFERASE DIM-2"/>
    <property type="match status" value="1"/>
</dbReference>
<evidence type="ECO:0000256" key="9">
    <source>
        <dbReference type="SAM" id="MobiDB-lite"/>
    </source>
</evidence>
<evidence type="ECO:0000256" key="2">
    <source>
        <dbReference type="ARBA" id="ARBA00011975"/>
    </source>
</evidence>
<feature type="compositionally biased region" description="Acidic residues" evidence="9">
    <location>
        <begin position="146"/>
        <end position="159"/>
    </location>
</feature>
<feature type="compositionally biased region" description="Basic and acidic residues" evidence="9">
    <location>
        <begin position="1190"/>
        <end position="1207"/>
    </location>
</feature>
<dbReference type="GO" id="GO:0003677">
    <property type="term" value="F:DNA binding"/>
    <property type="evidence" value="ECO:0007669"/>
    <property type="project" value="UniProtKB-KW"/>
</dbReference>
<dbReference type="InterPro" id="IPR050390">
    <property type="entry name" value="C5-Methyltransferase"/>
</dbReference>
<dbReference type="InterPro" id="IPR029063">
    <property type="entry name" value="SAM-dependent_MTases_sf"/>
</dbReference>
<sequence length="1243" mass="138568">MEPSFIIPLPAVPAKRPYPYEDEDRPEREHRPVDYEQTNNTPPTNIITSAPSDTFPSDSDTDEEDVRLYDTAGVSVGELLPRCCPWPLQTPNVVSVEIPETTLVFPESRYEGFVPPAHVVSERTAVDALRRKIQEIAAASKSGLRDEEEEEEVDEEEEEEVDDFQEIILEDFAIYSDSGFSALEMRPLQYLNAKQFGHSQYLFDGVLRVGDERYFVNQVPFQELSVGNYGHENDSVDGEVWIRSSRNMGQEVYYRLGRPSKCYSRYFSNFVWIANLAKYFVDYLEECDGKSVRLQDFRRDFFKSTFARYGASPAFIRWFDAYGKEDFGVPVSANIEFLYKEACGVLSVQSARFHPIFREIMTFDEYRPVPPNTQSKGGSDSDDVPMTIVTPYIAHCFGHLPCGSVIWSMDLDPKVEALRKKVADPVSLELTKRAVEGTTRLPPPTPPTVTAGSPAGSLAGSARSAMLDSIKPGDTISLPPDPESLSKWSREVPQGGAHGNDDKWYGLVQSVNLHRGSRTFHIIWYYRPVDTVCGVMKYPIQNELFLSNHCTCSDSAPIYEDDILGVHSVSFWPSPLEQSELICRQTYNMTERRFTTYSESDRFCICNRPKGNPLFTEFTSKYRVGDTVLVRKKKQLEPFELVDIDAVSGKVTLRCLYRRSDFEEHCEPNEVVYTDDFITSLYTTITRKCYVHVATNQKVPAPYNRGGGGDLFFMTHFLDGEQCHSLVLKKRDVPSFNMPPTGEKLLGLDLFCGAGNFGRGLEEGGAVEMRWANDISDKAVHAYMANADPSRVTPFLESIDTFQERAIRGRFDSGIPEIGVVGFISGGSPCPGFSILTNDKTTPRQRKNQSLVTAFASMVDLYRPRYGVLENVVGIVQNHRQKREDVFCQLICALVGMGYQVRMLFLDAWSYGSCQSRSRVFLVFAATGEMLPDVPPPSHSHTPDTKNLGLGILGNGERMAARVFHDAYAFPFRSAAAATADLPDVYDTKTDYCIPFPDHVPSATFTTMIRSQVKCIPHYPPGMNFGRAWKSGALTPSDRALFPAPGSLRTKDGAQGWMRCRPNRLFSTITTTQAITDMKLGPQLHWREERPLTLMEARRAQGFPDEEVLVGGLRDKWRAVGNSVAREVSLALGLAIREAVFGGREGASGSGPKSVPVKVVTTARAMGWTDTLKVPPVYGSPLSLNWKSDGSADKSESPSIDMREGHAANRAAYANETGLTNGNGKDGGPAVVVSDMDLDSPQT</sequence>
<dbReference type="PROSITE" id="PS51038">
    <property type="entry name" value="BAH"/>
    <property type="match status" value="1"/>
</dbReference>
<dbReference type="PANTHER" id="PTHR10629">
    <property type="entry name" value="CYTOSINE-SPECIFIC METHYLTRANSFERASE"/>
    <property type="match status" value="1"/>
</dbReference>
<keyword evidence="3 8" id="KW-0489">Methyltransferase</keyword>
<dbReference type="EC" id="2.1.1.37" evidence="2"/>
<evidence type="ECO:0000256" key="3">
    <source>
        <dbReference type="ARBA" id="ARBA00022603"/>
    </source>
</evidence>
<feature type="region of interest" description="Disordered" evidence="9">
    <location>
        <begin position="1183"/>
        <end position="1243"/>
    </location>
</feature>
<dbReference type="Gene3D" id="2.30.30.490">
    <property type="match status" value="2"/>
</dbReference>
<dbReference type="GO" id="GO:0003682">
    <property type="term" value="F:chromatin binding"/>
    <property type="evidence" value="ECO:0007669"/>
    <property type="project" value="InterPro"/>
</dbReference>
<dbReference type="Pfam" id="PF00145">
    <property type="entry name" value="DNA_methylase"/>
    <property type="match status" value="1"/>
</dbReference>
<keyword evidence="4 8" id="KW-0808">Transferase</keyword>
<feature type="region of interest" description="Disordered" evidence="9">
    <location>
        <begin position="140"/>
        <end position="159"/>
    </location>
</feature>
<comment type="caution">
    <text evidence="11">The sequence shown here is derived from an EMBL/GenBank/DDBJ whole genome shotgun (WGS) entry which is preliminary data.</text>
</comment>
<dbReference type="GO" id="GO:0003886">
    <property type="term" value="F:DNA (cytosine-5-)-methyltransferase activity"/>
    <property type="evidence" value="ECO:0007669"/>
    <property type="project" value="UniProtKB-EC"/>
</dbReference>
<keyword evidence="6" id="KW-0238">DNA-binding</keyword>
<dbReference type="GO" id="GO:0032259">
    <property type="term" value="P:methylation"/>
    <property type="evidence" value="ECO:0007669"/>
    <property type="project" value="UniProtKB-KW"/>
</dbReference>
<keyword evidence="12" id="KW-1185">Reference proteome</keyword>
<feature type="region of interest" description="Disordered" evidence="9">
    <location>
        <begin position="1"/>
        <end position="62"/>
    </location>
</feature>
<feature type="active site" evidence="8">
    <location>
        <position position="830"/>
    </location>
</feature>
<evidence type="ECO:0000256" key="4">
    <source>
        <dbReference type="ARBA" id="ARBA00022679"/>
    </source>
</evidence>
<evidence type="ECO:0000313" key="11">
    <source>
        <dbReference type="EMBL" id="SPO04464.1"/>
    </source>
</evidence>
<dbReference type="Gene3D" id="3.90.120.10">
    <property type="entry name" value="DNA Methylase, subunit A, domain 2"/>
    <property type="match status" value="1"/>
</dbReference>
<keyword evidence="7" id="KW-0539">Nucleus</keyword>
<evidence type="ECO:0000259" key="10">
    <source>
        <dbReference type="PROSITE" id="PS51038"/>
    </source>
</evidence>
<evidence type="ECO:0000313" key="12">
    <source>
        <dbReference type="Proteomes" id="UP001187682"/>
    </source>
</evidence>
<feature type="compositionally biased region" description="Basic and acidic residues" evidence="9">
    <location>
        <begin position="25"/>
        <end position="34"/>
    </location>
</feature>
<dbReference type="InterPro" id="IPR057215">
    <property type="entry name" value="DUF7893"/>
</dbReference>